<evidence type="ECO:0000313" key="2">
    <source>
        <dbReference type="EMBL" id="HJG15192.1"/>
    </source>
</evidence>
<accession>A0A921ICB3</accession>
<reference evidence="2" key="2">
    <citation type="submission" date="2021-09" db="EMBL/GenBank/DDBJ databases">
        <authorList>
            <person name="Gilroy R."/>
        </authorList>
    </citation>
    <scope>NUCLEOTIDE SEQUENCE</scope>
    <source>
        <strain evidence="2">CHK189-29639</strain>
    </source>
</reference>
<feature type="chain" id="PRO_5038364327" description="Surface layer protein A domain-containing protein" evidence="1">
    <location>
        <begin position="25"/>
        <end position="313"/>
    </location>
</feature>
<evidence type="ECO:0000256" key="1">
    <source>
        <dbReference type="SAM" id="SignalP"/>
    </source>
</evidence>
<evidence type="ECO:0008006" key="4">
    <source>
        <dbReference type="Google" id="ProtNLM"/>
    </source>
</evidence>
<protein>
    <recommendedName>
        <fullName evidence="4">Surface layer protein A domain-containing protein</fullName>
    </recommendedName>
</protein>
<dbReference type="AlphaFoldDB" id="A0A921ICB3"/>
<keyword evidence="1" id="KW-0732">Signal</keyword>
<gene>
    <name evidence="2" type="ORF">K8V06_03500</name>
</gene>
<reference evidence="2" key="1">
    <citation type="journal article" date="2021" name="PeerJ">
        <title>Extensive microbial diversity within the chicken gut microbiome revealed by metagenomics and culture.</title>
        <authorList>
            <person name="Gilroy R."/>
            <person name="Ravi A."/>
            <person name="Getino M."/>
            <person name="Pursley I."/>
            <person name="Horton D.L."/>
            <person name="Alikhan N.F."/>
            <person name="Baker D."/>
            <person name="Gharbi K."/>
            <person name="Hall N."/>
            <person name="Watson M."/>
            <person name="Adriaenssens E.M."/>
            <person name="Foster-Nyarko E."/>
            <person name="Jarju S."/>
            <person name="Secka A."/>
            <person name="Antonio M."/>
            <person name="Oren A."/>
            <person name="Chaudhuri R.R."/>
            <person name="La Ragione R."/>
            <person name="Hildebrand F."/>
            <person name="Pallen M.J."/>
        </authorList>
    </citation>
    <scope>NUCLEOTIDE SEQUENCE</scope>
    <source>
        <strain evidence="2">CHK189-29639</strain>
    </source>
</reference>
<feature type="signal peptide" evidence="1">
    <location>
        <begin position="1"/>
        <end position="24"/>
    </location>
</feature>
<dbReference type="Proteomes" id="UP000759256">
    <property type="component" value="Unassembled WGS sequence"/>
</dbReference>
<comment type="caution">
    <text evidence="2">The sequence shown here is derived from an EMBL/GenBank/DDBJ whole genome shotgun (WGS) entry which is preliminary data.</text>
</comment>
<proteinExistence type="predicted"/>
<sequence length="313" mass="37063">MKRLKKLALVSASALMLMSASVSTIDAVNGTVLATKKSKKGLKLHWFKRAVKKTLFKYPQVKVIFYSKFTKHPKWYATKGYDTNPHVTGNFLTNRGVMYVGYVYINHHKYYIPNNAKHVTMKTAAQKTKYFTYRDINDKNYMLEPGLVVDRALDVDNKKVRPMVYTTNNEPMKVYLHHVYQGDPNSRIYTKDDTERSFCLLPHTTFLLRKDIKPFTHNNEQYYSILMPTNGMIEKDAYNKDPNQWLFKYDEDDDSNYKYPQQYDKIQRYINKNKKYNNENYNLEWIIKKSDLESLAHKGGVYNSYEFSNFRNK</sequence>
<organism evidence="2 3">
    <name type="scientific">Ligilactobacillus salivarius</name>
    <dbReference type="NCBI Taxonomy" id="1624"/>
    <lineage>
        <taxon>Bacteria</taxon>
        <taxon>Bacillati</taxon>
        <taxon>Bacillota</taxon>
        <taxon>Bacilli</taxon>
        <taxon>Lactobacillales</taxon>
        <taxon>Lactobacillaceae</taxon>
        <taxon>Ligilactobacillus</taxon>
    </lineage>
</organism>
<name>A0A921ICB3_9LACO</name>
<dbReference type="EMBL" id="DYVK01000033">
    <property type="protein sequence ID" value="HJG15192.1"/>
    <property type="molecule type" value="Genomic_DNA"/>
</dbReference>
<evidence type="ECO:0000313" key="3">
    <source>
        <dbReference type="Proteomes" id="UP000759256"/>
    </source>
</evidence>